<evidence type="ECO:0000313" key="1">
    <source>
        <dbReference type="EMBL" id="QCB94026.1"/>
    </source>
</evidence>
<dbReference type="Proteomes" id="UP000296469">
    <property type="component" value="Chromosome"/>
</dbReference>
<organism evidence="1 2">
    <name type="scientific">Cellulomonas shaoxiangyii</name>
    <dbReference type="NCBI Taxonomy" id="2566013"/>
    <lineage>
        <taxon>Bacteria</taxon>
        <taxon>Bacillati</taxon>
        <taxon>Actinomycetota</taxon>
        <taxon>Actinomycetes</taxon>
        <taxon>Micrococcales</taxon>
        <taxon>Cellulomonadaceae</taxon>
        <taxon>Cellulomonas</taxon>
    </lineage>
</organism>
<dbReference type="KEGG" id="celz:E5225_11065"/>
<protein>
    <submittedName>
        <fullName evidence="1">Uncharacterized protein</fullName>
    </submittedName>
</protein>
<accession>A0A4P7SLF9</accession>
<gene>
    <name evidence="1" type="ORF">E5225_11065</name>
</gene>
<proteinExistence type="predicted"/>
<dbReference type="AlphaFoldDB" id="A0A4P7SLF9"/>
<evidence type="ECO:0000313" key="2">
    <source>
        <dbReference type="Proteomes" id="UP000296469"/>
    </source>
</evidence>
<reference evidence="1 2" key="1">
    <citation type="submission" date="2019-04" db="EMBL/GenBank/DDBJ databases">
        <title>Isolation and identification of Cellulomonas shaoxiangyii sp. Nov. isolated from feces of the Tibetan antelopes (Pantholops hodgsonii) in the Qinghai-Tibet plateau of China.</title>
        <authorList>
            <person name="Tian Z."/>
        </authorList>
    </citation>
    <scope>NUCLEOTIDE SEQUENCE [LARGE SCALE GENOMIC DNA]</scope>
    <source>
        <strain evidence="1 2">Z28</strain>
    </source>
</reference>
<name>A0A4P7SLF9_9CELL</name>
<sequence length="204" mass="22515">MGEAVHRRAIASAVRSCVYELVARDFEATKNDAARARPIPCQVSLVKYPNPQAGTGPEYDWIVTFANPGTAVKNGRIAMGLFAFHQSFQRGTDRYEMGVAGQLEAFSEDFRAHTLPFVESVTSHRDLLLVLLEHRVRMSPDTPDLEQFGRAKAALDLLAYGQLVPADAELAKQVIHRAIADGPSDLVRRHVVEALEFVGYPLTV</sequence>
<dbReference type="RefSeq" id="WP_135972711.1">
    <property type="nucleotide sequence ID" value="NZ_CP039291.1"/>
</dbReference>
<dbReference type="EMBL" id="CP039291">
    <property type="protein sequence ID" value="QCB94026.1"/>
    <property type="molecule type" value="Genomic_DNA"/>
</dbReference>
<keyword evidence="2" id="KW-1185">Reference proteome</keyword>
<dbReference type="OrthoDB" id="10002263at2"/>